<evidence type="ECO:0000313" key="2">
    <source>
        <dbReference type="Proteomes" id="UP000199622"/>
    </source>
</evidence>
<proteinExistence type="predicted"/>
<accession>A0A1H4XRV2</accession>
<dbReference type="EMBL" id="FNSO01000004">
    <property type="protein sequence ID" value="SED07454.1"/>
    <property type="molecule type" value="Genomic_DNA"/>
</dbReference>
<keyword evidence="2" id="KW-1185">Reference proteome</keyword>
<protein>
    <submittedName>
        <fullName evidence="1">Uncharacterized protein</fullName>
    </submittedName>
</protein>
<evidence type="ECO:0000313" key="1">
    <source>
        <dbReference type="EMBL" id="SED07454.1"/>
    </source>
</evidence>
<sequence length="230" mass="25853">MVLPADSAWDRVELKLWVDDRDVVGSVFAEGPGKDPDQLLGPDSPLLPGAEPREVMLAEAVCSWGCCGAVFVRVRREGVEVVWDEWRNPDDPGLSLPAVRFAPAQYEAELARADGMRFWEWPGRTVARLVRTRLAAEPEVLGRWNCGVHGATSLPDTRDQVELLFTSPPWDVVDDHFERTGEFAEFTQFRLRSPATWEPAEIQAERIIAELRDSDPRPRAEVCGGYTARR</sequence>
<dbReference type="Proteomes" id="UP000199622">
    <property type="component" value="Unassembled WGS sequence"/>
</dbReference>
<reference evidence="2" key="1">
    <citation type="submission" date="2016-10" db="EMBL/GenBank/DDBJ databases">
        <authorList>
            <person name="Varghese N."/>
            <person name="Submissions S."/>
        </authorList>
    </citation>
    <scope>NUCLEOTIDE SEQUENCE [LARGE SCALE GENOMIC DNA]</scope>
    <source>
        <strain evidence="2">DSM 44544</strain>
    </source>
</reference>
<dbReference type="STRING" id="208445.SAMN04489727_6293"/>
<name>A0A1H4XRV2_9PSEU</name>
<organism evidence="1 2">
    <name type="scientific">Amycolatopsis tolypomycina</name>
    <dbReference type="NCBI Taxonomy" id="208445"/>
    <lineage>
        <taxon>Bacteria</taxon>
        <taxon>Bacillati</taxon>
        <taxon>Actinomycetota</taxon>
        <taxon>Actinomycetes</taxon>
        <taxon>Pseudonocardiales</taxon>
        <taxon>Pseudonocardiaceae</taxon>
        <taxon>Amycolatopsis</taxon>
    </lineage>
</organism>
<gene>
    <name evidence="1" type="ORF">SAMN04489727_6293</name>
</gene>
<dbReference type="AlphaFoldDB" id="A0A1H4XRV2"/>